<dbReference type="InterPro" id="IPR000582">
    <property type="entry name" value="Acyl-CoA-binding_protein"/>
</dbReference>
<dbReference type="AlphaFoldDB" id="A0AAW0WNZ6"/>
<dbReference type="SUPFAM" id="SSF47027">
    <property type="entry name" value="Acyl-CoA binding protein"/>
    <property type="match status" value="1"/>
</dbReference>
<dbReference type="SUPFAM" id="SSF48403">
    <property type="entry name" value="Ankyrin repeat"/>
    <property type="match status" value="1"/>
</dbReference>
<name>A0AAW0WNZ6_CHEQU</name>
<feature type="domain" description="ACB" evidence="6">
    <location>
        <begin position="14"/>
        <end position="99"/>
    </location>
</feature>
<evidence type="ECO:0000256" key="2">
    <source>
        <dbReference type="ARBA" id="ARBA00022737"/>
    </source>
</evidence>
<dbReference type="PROSITE" id="PS51228">
    <property type="entry name" value="ACB_2"/>
    <property type="match status" value="1"/>
</dbReference>
<dbReference type="InterPro" id="IPR036770">
    <property type="entry name" value="Ankyrin_rpt-contain_sf"/>
</dbReference>
<sequence>MDDLEVSSPAVGELEATFNKAATHLQALTANLAQDKLLFFYARYKQACEGSCNTPKPGFFDFKGKLKWEAWKNLGDMKKDDAMREYVSAIADIDPDWELKVDVDGGSKTSWMRVSSFQPEKDDVREEDKNSFDWVKENNIHKIQSLDSNSIVERDENGMTLLHWAADRGHTEIAMCLLEKKINVNMQDAEGQTALHYAASCGHLNIIRVLLDHGADPTIQDSDGLRAEECVEDETVRSLFKAL</sequence>
<dbReference type="GO" id="GO:0000062">
    <property type="term" value="F:fatty-acyl-CoA binding"/>
    <property type="evidence" value="ECO:0007669"/>
    <property type="project" value="InterPro"/>
</dbReference>
<dbReference type="SMART" id="SM00248">
    <property type="entry name" value="ANK"/>
    <property type="match status" value="2"/>
</dbReference>
<evidence type="ECO:0000313" key="8">
    <source>
        <dbReference type="Proteomes" id="UP001445076"/>
    </source>
</evidence>
<evidence type="ECO:0000256" key="3">
    <source>
        <dbReference type="ARBA" id="ARBA00023043"/>
    </source>
</evidence>
<dbReference type="PROSITE" id="PS50297">
    <property type="entry name" value="ANK_REP_REGION"/>
    <property type="match status" value="2"/>
</dbReference>
<dbReference type="InterPro" id="IPR014352">
    <property type="entry name" value="FERM/acyl-CoA-bd_prot_sf"/>
</dbReference>
<gene>
    <name evidence="7" type="ORF">OTU49_008594</name>
</gene>
<dbReference type="Proteomes" id="UP001445076">
    <property type="component" value="Unassembled WGS sequence"/>
</dbReference>
<proteinExistence type="predicted"/>
<dbReference type="Gene3D" id="1.20.80.10">
    <property type="match status" value="1"/>
</dbReference>
<evidence type="ECO:0000259" key="6">
    <source>
        <dbReference type="PROSITE" id="PS51228"/>
    </source>
</evidence>
<dbReference type="InterPro" id="IPR002110">
    <property type="entry name" value="Ankyrin_rpt"/>
</dbReference>
<dbReference type="PROSITE" id="PS50088">
    <property type="entry name" value="ANK_REPEAT"/>
    <property type="match status" value="2"/>
</dbReference>
<evidence type="ECO:0000313" key="7">
    <source>
        <dbReference type="EMBL" id="KAK8729025.1"/>
    </source>
</evidence>
<evidence type="ECO:0000256" key="5">
    <source>
        <dbReference type="PROSITE-ProRule" id="PRU00023"/>
    </source>
</evidence>
<feature type="repeat" description="ANK" evidence="5">
    <location>
        <begin position="157"/>
        <end position="189"/>
    </location>
</feature>
<dbReference type="PRINTS" id="PR00689">
    <property type="entry name" value="ACOABINDINGP"/>
</dbReference>
<keyword evidence="4" id="KW-0446">Lipid-binding</keyword>
<keyword evidence="3 5" id="KW-0040">ANK repeat</keyword>
<dbReference type="Gene3D" id="1.25.40.20">
    <property type="entry name" value="Ankyrin repeat-containing domain"/>
    <property type="match status" value="1"/>
</dbReference>
<evidence type="ECO:0000256" key="4">
    <source>
        <dbReference type="ARBA" id="ARBA00023121"/>
    </source>
</evidence>
<protein>
    <recommendedName>
        <fullName evidence="1">Acyl-CoA-binding domain-containing protein 6</fullName>
    </recommendedName>
</protein>
<organism evidence="7 8">
    <name type="scientific">Cherax quadricarinatus</name>
    <name type="common">Australian red claw crayfish</name>
    <dbReference type="NCBI Taxonomy" id="27406"/>
    <lineage>
        <taxon>Eukaryota</taxon>
        <taxon>Metazoa</taxon>
        <taxon>Ecdysozoa</taxon>
        <taxon>Arthropoda</taxon>
        <taxon>Crustacea</taxon>
        <taxon>Multicrustacea</taxon>
        <taxon>Malacostraca</taxon>
        <taxon>Eumalacostraca</taxon>
        <taxon>Eucarida</taxon>
        <taxon>Decapoda</taxon>
        <taxon>Pleocyemata</taxon>
        <taxon>Astacidea</taxon>
        <taxon>Parastacoidea</taxon>
        <taxon>Parastacidae</taxon>
        <taxon>Cherax</taxon>
    </lineage>
</organism>
<keyword evidence="2" id="KW-0677">Repeat</keyword>
<dbReference type="PRINTS" id="PR01415">
    <property type="entry name" value="ANKYRIN"/>
</dbReference>
<dbReference type="PANTHER" id="PTHR24119:SF0">
    <property type="entry name" value="ACYL-COA-BINDING DOMAIN-CONTAINING PROTEIN 6"/>
    <property type="match status" value="1"/>
</dbReference>
<accession>A0AAW0WNZ6</accession>
<dbReference type="EMBL" id="JARKIK010000068">
    <property type="protein sequence ID" value="KAK8729025.1"/>
    <property type="molecule type" value="Genomic_DNA"/>
</dbReference>
<dbReference type="InterPro" id="IPR035984">
    <property type="entry name" value="Acyl-CoA-binding_sf"/>
</dbReference>
<evidence type="ECO:0000256" key="1">
    <source>
        <dbReference type="ARBA" id="ARBA00018419"/>
    </source>
</evidence>
<keyword evidence="8" id="KW-1185">Reference proteome</keyword>
<dbReference type="Pfam" id="PF00887">
    <property type="entry name" value="ACBP"/>
    <property type="match status" value="1"/>
</dbReference>
<reference evidence="7 8" key="1">
    <citation type="journal article" date="2024" name="BMC Genomics">
        <title>Genome assembly of redclaw crayfish (Cherax quadricarinatus) provides insights into its immune adaptation and hypoxia tolerance.</title>
        <authorList>
            <person name="Liu Z."/>
            <person name="Zheng J."/>
            <person name="Li H."/>
            <person name="Fang K."/>
            <person name="Wang S."/>
            <person name="He J."/>
            <person name="Zhou D."/>
            <person name="Weng S."/>
            <person name="Chi M."/>
            <person name="Gu Z."/>
            <person name="He J."/>
            <person name="Li F."/>
            <person name="Wang M."/>
        </authorList>
    </citation>
    <scope>NUCLEOTIDE SEQUENCE [LARGE SCALE GENOMIC DNA]</scope>
    <source>
        <strain evidence="7">ZL_2023a</strain>
    </source>
</reference>
<dbReference type="Pfam" id="PF12796">
    <property type="entry name" value="Ank_2"/>
    <property type="match status" value="1"/>
</dbReference>
<feature type="repeat" description="ANK" evidence="5">
    <location>
        <begin position="190"/>
        <end position="222"/>
    </location>
</feature>
<dbReference type="PANTHER" id="PTHR24119">
    <property type="entry name" value="ACYL-COA-BINDING DOMAIN-CONTAINING PROTEIN 6"/>
    <property type="match status" value="1"/>
</dbReference>
<comment type="caution">
    <text evidence="7">The sequence shown here is derived from an EMBL/GenBank/DDBJ whole genome shotgun (WGS) entry which is preliminary data.</text>
</comment>